<organism evidence="1 2">
    <name type="scientific">Pustulibacterium marinum</name>
    <dbReference type="NCBI Taxonomy" id="1224947"/>
    <lineage>
        <taxon>Bacteria</taxon>
        <taxon>Pseudomonadati</taxon>
        <taxon>Bacteroidota</taxon>
        <taxon>Flavobacteriia</taxon>
        <taxon>Flavobacteriales</taxon>
        <taxon>Flavobacteriaceae</taxon>
        <taxon>Pustulibacterium</taxon>
    </lineage>
</organism>
<dbReference type="STRING" id="1224947.SAMN05216480_10557"/>
<dbReference type="EMBL" id="FPBK01000005">
    <property type="protein sequence ID" value="SFU49260.1"/>
    <property type="molecule type" value="Genomic_DNA"/>
</dbReference>
<reference evidence="1 2" key="1">
    <citation type="submission" date="2016-10" db="EMBL/GenBank/DDBJ databases">
        <authorList>
            <person name="de Groot N.N."/>
        </authorList>
    </citation>
    <scope>NUCLEOTIDE SEQUENCE [LARGE SCALE GENOMIC DNA]</scope>
    <source>
        <strain evidence="1 2">CGMCC 1.12333</strain>
    </source>
</reference>
<dbReference type="RefSeq" id="WP_093024730.1">
    <property type="nucleotide sequence ID" value="NZ_FPBK01000005.1"/>
</dbReference>
<dbReference type="AlphaFoldDB" id="A0A1I7GLD7"/>
<protein>
    <submittedName>
        <fullName evidence="1">Uncharacterized protein</fullName>
    </submittedName>
</protein>
<evidence type="ECO:0000313" key="1">
    <source>
        <dbReference type="EMBL" id="SFU49260.1"/>
    </source>
</evidence>
<gene>
    <name evidence="1" type="ORF">SAMN05216480_10557</name>
</gene>
<name>A0A1I7GLD7_9FLAO</name>
<evidence type="ECO:0000313" key="2">
    <source>
        <dbReference type="Proteomes" id="UP000199138"/>
    </source>
</evidence>
<proteinExistence type="predicted"/>
<dbReference type="Proteomes" id="UP000199138">
    <property type="component" value="Unassembled WGS sequence"/>
</dbReference>
<keyword evidence="2" id="KW-1185">Reference proteome</keyword>
<accession>A0A1I7GLD7</accession>
<sequence length="133" mass="15052">MGYDHFTNNKTFSLASVNVACNKLIDYLELKFADEIKRNSIGLTGNSARALTGLNVEVKCISFITASEMMYKDLVKSIDDVLSGSSKLVYKDRIQYKLKETYLEVWFSSSAVSFQVLNNIQYQTISEIPENIN</sequence>